<sequence>MPRNILVLGASGQIARHAIEMLATTDAHLTLFARNADRIAPPSGARVVEGDVLDTALLADAVRGQDVVYANLAGQIADQAAAIVHAMTTAGVQRLVFIVALGIYEELPQPFERWNEQMIGRDTLSEYGRAADIVEASSLDYTLIRPAWLTDTHEVDYETTQRNEQFKGTEVSRKSVAALVVDILNHPEAHVRENLGIDKPGTDGPKPSFY</sequence>
<dbReference type="InterPro" id="IPR051606">
    <property type="entry name" value="Polyketide_Oxido-like"/>
</dbReference>
<dbReference type="EMBL" id="JABBNB010000019">
    <property type="protein sequence ID" value="NMO03096.1"/>
    <property type="molecule type" value="Genomic_DNA"/>
</dbReference>
<comment type="caution">
    <text evidence="2">The sequence shown here is derived from an EMBL/GenBank/DDBJ whole genome shotgun (WGS) entry which is preliminary data.</text>
</comment>
<dbReference type="InterPro" id="IPR036291">
    <property type="entry name" value="NAD(P)-bd_dom_sf"/>
</dbReference>
<dbReference type="GO" id="GO:0042602">
    <property type="term" value="F:riboflavin reductase (NADPH) activity"/>
    <property type="evidence" value="ECO:0007669"/>
    <property type="project" value="TreeGrafter"/>
</dbReference>
<accession>A0A848KWS4</accession>
<dbReference type="Gene3D" id="3.40.50.720">
    <property type="entry name" value="NAD(P)-binding Rossmann-like Domain"/>
    <property type="match status" value="1"/>
</dbReference>
<dbReference type="GO" id="GO:0004074">
    <property type="term" value="F:biliverdin reductase [NAD(P)H] activity"/>
    <property type="evidence" value="ECO:0007669"/>
    <property type="project" value="TreeGrafter"/>
</dbReference>
<evidence type="ECO:0000313" key="3">
    <source>
        <dbReference type="Proteomes" id="UP000550729"/>
    </source>
</evidence>
<name>A0A848KWS4_9ACTN</name>
<protein>
    <submittedName>
        <fullName evidence="2">SDR family oxidoreductase</fullName>
    </submittedName>
</protein>
<proteinExistence type="predicted"/>
<dbReference type="InterPro" id="IPR016040">
    <property type="entry name" value="NAD(P)-bd_dom"/>
</dbReference>
<dbReference type="Proteomes" id="UP000550729">
    <property type="component" value="Unassembled WGS sequence"/>
</dbReference>
<dbReference type="AlphaFoldDB" id="A0A848KWS4"/>
<gene>
    <name evidence="2" type="ORF">HH308_17925</name>
</gene>
<dbReference type="SUPFAM" id="SSF51735">
    <property type="entry name" value="NAD(P)-binding Rossmann-fold domains"/>
    <property type="match status" value="1"/>
</dbReference>
<dbReference type="PANTHER" id="PTHR43355">
    <property type="entry name" value="FLAVIN REDUCTASE (NADPH)"/>
    <property type="match status" value="1"/>
</dbReference>
<feature type="domain" description="NAD(P)-binding" evidence="1">
    <location>
        <begin position="9"/>
        <end position="187"/>
    </location>
</feature>
<dbReference type="CDD" id="cd05267">
    <property type="entry name" value="SDR_a6"/>
    <property type="match status" value="1"/>
</dbReference>
<dbReference type="Pfam" id="PF13460">
    <property type="entry name" value="NAD_binding_10"/>
    <property type="match status" value="1"/>
</dbReference>
<evidence type="ECO:0000313" key="2">
    <source>
        <dbReference type="EMBL" id="NMO03096.1"/>
    </source>
</evidence>
<dbReference type="RefSeq" id="WP_170195592.1">
    <property type="nucleotide sequence ID" value="NZ_JABBNB010000019.1"/>
</dbReference>
<keyword evidence="3" id="KW-1185">Reference proteome</keyword>
<reference evidence="2 3" key="1">
    <citation type="submission" date="2020-04" db="EMBL/GenBank/DDBJ databases">
        <title>Gordonia sp. nov. TBRC 11910.</title>
        <authorList>
            <person name="Suriyachadkun C."/>
        </authorList>
    </citation>
    <scope>NUCLEOTIDE SEQUENCE [LARGE SCALE GENOMIC DNA]</scope>
    <source>
        <strain evidence="2 3">TBRC 11910</strain>
    </source>
</reference>
<dbReference type="PANTHER" id="PTHR43355:SF2">
    <property type="entry name" value="FLAVIN REDUCTASE (NADPH)"/>
    <property type="match status" value="1"/>
</dbReference>
<organism evidence="2 3">
    <name type="scientific">Gordonia asplenii</name>
    <dbReference type="NCBI Taxonomy" id="2725283"/>
    <lineage>
        <taxon>Bacteria</taxon>
        <taxon>Bacillati</taxon>
        <taxon>Actinomycetota</taxon>
        <taxon>Actinomycetes</taxon>
        <taxon>Mycobacteriales</taxon>
        <taxon>Gordoniaceae</taxon>
        <taxon>Gordonia</taxon>
    </lineage>
</organism>
<evidence type="ECO:0000259" key="1">
    <source>
        <dbReference type="Pfam" id="PF13460"/>
    </source>
</evidence>